<evidence type="ECO:0000313" key="5">
    <source>
        <dbReference type="Proteomes" id="UP001500689"/>
    </source>
</evidence>
<accession>A0ABP6XW00</accession>
<gene>
    <name evidence="4" type="ORF">GCM10022222_67230</name>
</gene>
<dbReference type="SUPFAM" id="SSF51735">
    <property type="entry name" value="NAD(P)-binding Rossmann-fold domains"/>
    <property type="match status" value="1"/>
</dbReference>
<protein>
    <submittedName>
        <fullName evidence="4">Zinc-binding dehydrogenase</fullName>
    </submittedName>
</protein>
<evidence type="ECO:0000259" key="3">
    <source>
        <dbReference type="SMART" id="SM00829"/>
    </source>
</evidence>
<dbReference type="InterPro" id="IPR013154">
    <property type="entry name" value="ADH-like_N"/>
</dbReference>
<dbReference type="Gene3D" id="3.90.180.10">
    <property type="entry name" value="Medium-chain alcohol dehydrogenases, catalytic domain"/>
    <property type="match status" value="1"/>
</dbReference>
<keyword evidence="5" id="KW-1185">Reference proteome</keyword>
<dbReference type="InterPro" id="IPR013149">
    <property type="entry name" value="ADH-like_C"/>
</dbReference>
<dbReference type="InterPro" id="IPR036291">
    <property type="entry name" value="NAD(P)-bd_dom_sf"/>
</dbReference>
<dbReference type="SUPFAM" id="SSF50129">
    <property type="entry name" value="GroES-like"/>
    <property type="match status" value="1"/>
</dbReference>
<dbReference type="PANTHER" id="PTHR48106:SF18">
    <property type="entry name" value="QUINONE OXIDOREDUCTASE PIG3"/>
    <property type="match status" value="1"/>
</dbReference>
<evidence type="ECO:0000256" key="1">
    <source>
        <dbReference type="ARBA" id="ARBA00022857"/>
    </source>
</evidence>
<dbReference type="PANTHER" id="PTHR48106">
    <property type="entry name" value="QUINONE OXIDOREDUCTASE PIG3-RELATED"/>
    <property type="match status" value="1"/>
</dbReference>
<feature type="domain" description="Enoyl reductase (ER)" evidence="3">
    <location>
        <begin position="14"/>
        <end position="314"/>
    </location>
</feature>
<dbReference type="SMART" id="SM00829">
    <property type="entry name" value="PKS_ER"/>
    <property type="match status" value="1"/>
</dbReference>
<reference evidence="5" key="1">
    <citation type="journal article" date="2019" name="Int. J. Syst. Evol. Microbiol.">
        <title>The Global Catalogue of Microorganisms (GCM) 10K type strain sequencing project: providing services to taxonomists for standard genome sequencing and annotation.</title>
        <authorList>
            <consortium name="The Broad Institute Genomics Platform"/>
            <consortium name="The Broad Institute Genome Sequencing Center for Infectious Disease"/>
            <person name="Wu L."/>
            <person name="Ma J."/>
        </authorList>
    </citation>
    <scope>NUCLEOTIDE SEQUENCE [LARGE SCALE GENOMIC DNA]</scope>
    <source>
        <strain evidence="5">JCM 16898</strain>
    </source>
</reference>
<sequence>MPHNETRAIVVDHLAPERLAVHRVQLPAPEPGEITIRVSAVSLNRGETKRAVTTSEPGTRPGWDFTGVVEDDLGVANAPKAGTRVVGIVSEGAWAERIHVPVSSVAVVPDEISDAQAAGLPMVGLTALHALRKGGSLLGRAVLIDGSTGGIGQTAIQLAAASGARVHAHVRNDKDVAMVAALGAEEVIVGATLEAARPHGPFDFVLDSLGGSALSAAMTMLARRGTCVTIGMTESPDVHFDNSKFVFSRGASLQGMVVFDELAAEHPADGLALLLGLVARGLLKPAIAVEAPWTDVAEIARDLLAGRIQGKAILHLGD</sequence>
<dbReference type="RefSeq" id="WP_344867156.1">
    <property type="nucleotide sequence ID" value="NZ_BAAAZN010000018.1"/>
</dbReference>
<evidence type="ECO:0000256" key="2">
    <source>
        <dbReference type="ARBA" id="ARBA00023002"/>
    </source>
</evidence>
<dbReference type="Pfam" id="PF00107">
    <property type="entry name" value="ADH_zinc_N"/>
    <property type="match status" value="1"/>
</dbReference>
<dbReference type="EMBL" id="BAAAZN010000018">
    <property type="protein sequence ID" value="GAA3573441.1"/>
    <property type="molecule type" value="Genomic_DNA"/>
</dbReference>
<organism evidence="4 5">
    <name type="scientific">Amycolatopsis ultiminotia</name>
    <dbReference type="NCBI Taxonomy" id="543629"/>
    <lineage>
        <taxon>Bacteria</taxon>
        <taxon>Bacillati</taxon>
        <taxon>Actinomycetota</taxon>
        <taxon>Actinomycetes</taxon>
        <taxon>Pseudonocardiales</taxon>
        <taxon>Pseudonocardiaceae</taxon>
        <taxon>Amycolatopsis</taxon>
    </lineage>
</organism>
<evidence type="ECO:0000313" key="4">
    <source>
        <dbReference type="EMBL" id="GAA3573441.1"/>
    </source>
</evidence>
<dbReference type="Proteomes" id="UP001500689">
    <property type="component" value="Unassembled WGS sequence"/>
</dbReference>
<comment type="caution">
    <text evidence="4">The sequence shown here is derived from an EMBL/GenBank/DDBJ whole genome shotgun (WGS) entry which is preliminary data.</text>
</comment>
<dbReference type="Pfam" id="PF08240">
    <property type="entry name" value="ADH_N"/>
    <property type="match status" value="1"/>
</dbReference>
<name>A0ABP6XW00_9PSEU</name>
<proteinExistence type="predicted"/>
<dbReference type="Gene3D" id="3.40.50.720">
    <property type="entry name" value="NAD(P)-binding Rossmann-like Domain"/>
    <property type="match status" value="1"/>
</dbReference>
<dbReference type="InterPro" id="IPR011032">
    <property type="entry name" value="GroES-like_sf"/>
</dbReference>
<dbReference type="InterPro" id="IPR020843">
    <property type="entry name" value="ER"/>
</dbReference>
<keyword evidence="1" id="KW-0521">NADP</keyword>
<keyword evidence="2" id="KW-0560">Oxidoreductase</keyword>